<evidence type="ECO:0000313" key="5">
    <source>
        <dbReference type="Proteomes" id="UP001552427"/>
    </source>
</evidence>
<accession>A0ABV3HG56</accession>
<proteinExistence type="predicted"/>
<dbReference type="Proteomes" id="UP001552427">
    <property type="component" value="Unassembled WGS sequence"/>
</dbReference>
<dbReference type="PANTHER" id="PTHR38463:SF1">
    <property type="entry name" value="STRESS RESPONSE PROTEIN YSNF"/>
    <property type="match status" value="1"/>
</dbReference>
<evidence type="ECO:0000259" key="3">
    <source>
        <dbReference type="Pfam" id="PF09557"/>
    </source>
</evidence>
<dbReference type="InterPro" id="IPR019060">
    <property type="entry name" value="DUF2382"/>
</dbReference>
<feature type="compositionally biased region" description="Basic and acidic residues" evidence="1">
    <location>
        <begin position="283"/>
        <end position="304"/>
    </location>
</feature>
<evidence type="ECO:0000259" key="2">
    <source>
        <dbReference type="Pfam" id="PF05239"/>
    </source>
</evidence>
<dbReference type="RefSeq" id="WP_364460212.1">
    <property type="nucleotide sequence ID" value="NZ_JBFARM010000014.1"/>
</dbReference>
<dbReference type="InterPro" id="IPR027275">
    <property type="entry name" value="PRC-brl_dom"/>
</dbReference>
<feature type="compositionally biased region" description="Basic and acidic residues" evidence="1">
    <location>
        <begin position="311"/>
        <end position="324"/>
    </location>
</feature>
<feature type="domain" description="PRC-barrel" evidence="2">
    <location>
        <begin position="8"/>
        <end position="75"/>
    </location>
</feature>
<name>A0ABV3HG56_9ACTN</name>
<dbReference type="SUPFAM" id="SSF50346">
    <property type="entry name" value="PRC-barrel domain"/>
    <property type="match status" value="1"/>
</dbReference>
<dbReference type="InterPro" id="IPR052967">
    <property type="entry name" value="Stress_Response_Assoc"/>
</dbReference>
<evidence type="ECO:0000256" key="1">
    <source>
        <dbReference type="SAM" id="MobiDB-lite"/>
    </source>
</evidence>
<feature type="region of interest" description="Disordered" evidence="1">
    <location>
        <begin position="283"/>
        <end position="324"/>
    </location>
</feature>
<dbReference type="InterPro" id="IPR011033">
    <property type="entry name" value="PRC_barrel-like_sf"/>
</dbReference>
<dbReference type="Pfam" id="PF09557">
    <property type="entry name" value="DUF2382"/>
    <property type="match status" value="1"/>
</dbReference>
<reference evidence="4 5" key="1">
    <citation type="submission" date="2024-06" db="EMBL/GenBank/DDBJ databases">
        <title>The Natural Products Discovery Center: Release of the First 8490 Sequenced Strains for Exploring Actinobacteria Biosynthetic Diversity.</title>
        <authorList>
            <person name="Kalkreuter E."/>
            <person name="Kautsar S.A."/>
            <person name="Yang D."/>
            <person name="Bader C.D."/>
            <person name="Teijaro C.N."/>
            <person name="Fluegel L."/>
            <person name="Davis C.M."/>
            <person name="Simpson J.R."/>
            <person name="Lauterbach L."/>
            <person name="Steele A.D."/>
            <person name="Gui C."/>
            <person name="Meng S."/>
            <person name="Li G."/>
            <person name="Viehrig K."/>
            <person name="Ye F."/>
            <person name="Su P."/>
            <person name="Kiefer A.F."/>
            <person name="Nichols A."/>
            <person name="Cepeda A.J."/>
            <person name="Yan W."/>
            <person name="Fan B."/>
            <person name="Jiang Y."/>
            <person name="Adhikari A."/>
            <person name="Zheng C.-J."/>
            <person name="Schuster L."/>
            <person name="Cowan T.M."/>
            <person name="Smanski M.J."/>
            <person name="Chevrette M.G."/>
            <person name="De Carvalho L.P.S."/>
            <person name="Shen B."/>
        </authorList>
    </citation>
    <scope>NUCLEOTIDE SEQUENCE [LARGE SCALE GENOMIC DNA]</scope>
    <source>
        <strain evidence="4 5">NPDC049574</strain>
    </source>
</reference>
<keyword evidence="5" id="KW-1185">Reference proteome</keyword>
<feature type="domain" description="DUF2382" evidence="3">
    <location>
        <begin position="196"/>
        <end position="306"/>
    </location>
</feature>
<dbReference type="Pfam" id="PF05239">
    <property type="entry name" value="PRC"/>
    <property type="match status" value="1"/>
</dbReference>
<protein>
    <submittedName>
        <fullName evidence="4">PRC and DUF2382 domain-containing protein</fullName>
    </submittedName>
</protein>
<organism evidence="4 5">
    <name type="scientific">Nonomuraea bangladeshensis</name>
    <dbReference type="NCBI Taxonomy" id="404385"/>
    <lineage>
        <taxon>Bacteria</taxon>
        <taxon>Bacillati</taxon>
        <taxon>Actinomycetota</taxon>
        <taxon>Actinomycetes</taxon>
        <taxon>Streptosporangiales</taxon>
        <taxon>Streptosporangiaceae</taxon>
        <taxon>Nonomuraea</taxon>
    </lineage>
</organism>
<feature type="compositionally biased region" description="Low complexity" evidence="1">
    <location>
        <begin position="121"/>
        <end position="150"/>
    </location>
</feature>
<evidence type="ECO:0000313" key="4">
    <source>
        <dbReference type="EMBL" id="MEV4291510.1"/>
    </source>
</evidence>
<sequence length="324" mass="35753">MALQTEIRHLFDCHLVGSDGQSIGQVGQVYLNDRTGDPEWVTVRTGMFGMKETFVPLSGCHRSGDEIRVPFDKEKIKDAPNIDVDGHLTIEEEARLYQHYGLQPPAVPQQRSTSPTGEARPGTVPGPATPTAGPTTTPTTPTKPTAGTTGAREDMGDMERVRREHETTGTGTGTSGMEAKTEMGRTGDMADSDIDMTMSEERLRIGKETVESGRVRLRKYVETENVQETVPLSHEEVVIEREPIREGEAVTGSYDIGEDEQTMTLHEERAVIGKETRPVEHIHAHKQSVEQEKTVGGQVRKEHVEIDEDDTTHGTKPGDRRPPL</sequence>
<gene>
    <name evidence="4" type="ORF">AB0K40_38900</name>
</gene>
<dbReference type="NCBIfam" id="TIGR02271">
    <property type="entry name" value="YsnF/AvaK domain"/>
    <property type="match status" value="1"/>
</dbReference>
<dbReference type="PANTHER" id="PTHR38463">
    <property type="entry name" value="STRESS RESPONSE PROTEIN YSNF"/>
    <property type="match status" value="1"/>
</dbReference>
<feature type="region of interest" description="Disordered" evidence="1">
    <location>
        <begin position="104"/>
        <end position="192"/>
    </location>
</feature>
<dbReference type="EMBL" id="JBFARM010000014">
    <property type="protein sequence ID" value="MEV4291510.1"/>
    <property type="molecule type" value="Genomic_DNA"/>
</dbReference>
<dbReference type="InterPro" id="IPR014747">
    <property type="entry name" value="Bac_photo_RC_H_C"/>
</dbReference>
<feature type="compositionally biased region" description="Basic and acidic residues" evidence="1">
    <location>
        <begin position="151"/>
        <end position="167"/>
    </location>
</feature>
<comment type="caution">
    <text evidence="4">The sequence shown here is derived from an EMBL/GenBank/DDBJ whole genome shotgun (WGS) entry which is preliminary data.</text>
</comment>
<dbReference type="Gene3D" id="3.90.50.10">
    <property type="entry name" value="Photosynthetic Reaction Center, subunit H, domain 2"/>
    <property type="match status" value="1"/>
</dbReference>